<evidence type="ECO:0000256" key="1">
    <source>
        <dbReference type="ARBA" id="ARBA00022448"/>
    </source>
</evidence>
<dbReference type="PROSITE" id="PS50893">
    <property type="entry name" value="ABC_TRANSPORTER_2"/>
    <property type="match status" value="2"/>
</dbReference>
<comment type="caution">
    <text evidence="6">The sequence shown here is derived from an EMBL/GenBank/DDBJ whole genome shotgun (WGS) entry which is preliminary data.</text>
</comment>
<evidence type="ECO:0000256" key="2">
    <source>
        <dbReference type="ARBA" id="ARBA00022737"/>
    </source>
</evidence>
<dbReference type="PANTHER" id="PTHR43790">
    <property type="entry name" value="CARBOHYDRATE TRANSPORT ATP-BINDING PROTEIN MG119-RELATED"/>
    <property type="match status" value="1"/>
</dbReference>
<protein>
    <submittedName>
        <fullName evidence="6">ABC transporter</fullName>
    </submittedName>
</protein>
<feature type="domain" description="ABC transporter" evidence="5">
    <location>
        <begin position="260"/>
        <end position="504"/>
    </location>
</feature>
<evidence type="ECO:0000313" key="6">
    <source>
        <dbReference type="EMBL" id="OAR03544.1"/>
    </source>
</evidence>
<sequence>MAHVLSVHDLSLSFPGVQALRGVDAEFRTGEVHAVVGANGAGKSTLMKVLSGLYTHYTGEIRLDGRPVRIHNPAEARALGIDIVYQEVDAALVPSVSVAENIALDWLTHGAGSRRAWVRWRDVYALGKEALATLGIELDVRRPVASLSLAEKQLVLIARSIVERRRFLILDEPTAALSAQESEELFRVIRDLVRRDQIGVLFISHRIPELYAIGDRITIMRDGQVVHRGRLNEIQPEAIVRAMLGRTLSASSPARKKPGSDERPILAVQGLADREGRIDGVSFHVRPGEVVGIAGLVGAGKTELCQALIGARPIRRGTIVLRDRAVRLRNPGEAVRHGIVLVPEERRKEGLWLDASVAWNLTIAALDRMSPWGILRSGAIEHESDAMIRTLGIKTPHPHQAVAYLSGGNQQKVVIGRWLLRQADVYLFDEPTKGIDVGAKAEILDLIRRLAEAGKAVLYATSEFAELLQVADRIYVMYAGKIVRELADEAATESKLLYYASGGM</sequence>
<keyword evidence="4" id="KW-0067">ATP-binding</keyword>
<evidence type="ECO:0000313" key="7">
    <source>
        <dbReference type="Proteomes" id="UP000243024"/>
    </source>
</evidence>
<organism evidence="6 7">
    <name type="scientific">Hydrogenibacillus schlegelii</name>
    <name type="common">Bacillus schlegelii</name>
    <dbReference type="NCBI Taxonomy" id="1484"/>
    <lineage>
        <taxon>Bacteria</taxon>
        <taxon>Bacillati</taxon>
        <taxon>Bacillota</taxon>
        <taxon>Bacilli</taxon>
        <taxon>Bacillales</taxon>
        <taxon>Bacillales Family X. Incertae Sedis</taxon>
        <taxon>Hydrogenibacillus</taxon>
    </lineage>
</organism>
<dbReference type="EMBL" id="JXBB01000055">
    <property type="protein sequence ID" value="OAR03544.1"/>
    <property type="molecule type" value="Genomic_DNA"/>
</dbReference>
<keyword evidence="7" id="KW-1185">Reference proteome</keyword>
<dbReference type="InterPro" id="IPR003439">
    <property type="entry name" value="ABC_transporter-like_ATP-bd"/>
</dbReference>
<dbReference type="SUPFAM" id="SSF52540">
    <property type="entry name" value="P-loop containing nucleoside triphosphate hydrolases"/>
    <property type="match status" value="2"/>
</dbReference>
<dbReference type="GO" id="GO:0016887">
    <property type="term" value="F:ATP hydrolysis activity"/>
    <property type="evidence" value="ECO:0007669"/>
    <property type="project" value="InterPro"/>
</dbReference>
<dbReference type="PANTHER" id="PTHR43790:SF9">
    <property type="entry name" value="GALACTOFURANOSE TRANSPORTER ATP-BINDING PROTEIN YTFR"/>
    <property type="match status" value="1"/>
</dbReference>
<dbReference type="InterPro" id="IPR017871">
    <property type="entry name" value="ABC_transporter-like_CS"/>
</dbReference>
<keyword evidence="3" id="KW-0547">Nucleotide-binding</keyword>
<keyword evidence="1" id="KW-0813">Transport</keyword>
<dbReference type="OrthoDB" id="9771863at2"/>
<evidence type="ECO:0000259" key="5">
    <source>
        <dbReference type="PROSITE" id="PS50893"/>
    </source>
</evidence>
<dbReference type="GO" id="GO:0005524">
    <property type="term" value="F:ATP binding"/>
    <property type="evidence" value="ECO:0007669"/>
    <property type="project" value="UniProtKB-KW"/>
</dbReference>
<dbReference type="Pfam" id="PF00005">
    <property type="entry name" value="ABC_tran"/>
    <property type="match status" value="2"/>
</dbReference>
<gene>
    <name evidence="6" type="ORF">SA87_02595</name>
</gene>
<reference evidence="6 7" key="1">
    <citation type="submission" date="2015-09" db="EMBL/GenBank/DDBJ databases">
        <title>Draft genome sequence of Hydrogenibacillus schlegelii DSM 2000.</title>
        <authorList>
            <person name="Hemp J."/>
        </authorList>
    </citation>
    <scope>NUCLEOTIDE SEQUENCE [LARGE SCALE GENOMIC DNA]</scope>
    <source>
        <strain evidence="6 7">MA 48</strain>
    </source>
</reference>
<dbReference type="CDD" id="cd03215">
    <property type="entry name" value="ABC_Carb_Monos_II"/>
    <property type="match status" value="1"/>
</dbReference>
<evidence type="ECO:0000256" key="3">
    <source>
        <dbReference type="ARBA" id="ARBA00022741"/>
    </source>
</evidence>
<dbReference type="SMART" id="SM00382">
    <property type="entry name" value="AAA"/>
    <property type="match status" value="2"/>
</dbReference>
<dbReference type="Proteomes" id="UP000243024">
    <property type="component" value="Unassembled WGS sequence"/>
</dbReference>
<dbReference type="CDD" id="cd03216">
    <property type="entry name" value="ABC_Carb_Monos_I"/>
    <property type="match status" value="1"/>
</dbReference>
<dbReference type="Gene3D" id="3.40.50.300">
    <property type="entry name" value="P-loop containing nucleotide triphosphate hydrolases"/>
    <property type="match status" value="2"/>
</dbReference>
<dbReference type="InterPro" id="IPR027417">
    <property type="entry name" value="P-loop_NTPase"/>
</dbReference>
<dbReference type="InterPro" id="IPR050107">
    <property type="entry name" value="ABC_carbohydrate_import_ATPase"/>
</dbReference>
<dbReference type="PROSITE" id="PS00211">
    <property type="entry name" value="ABC_TRANSPORTER_1"/>
    <property type="match status" value="1"/>
</dbReference>
<keyword evidence="2" id="KW-0677">Repeat</keyword>
<name>A0A179IQ03_HYDSH</name>
<evidence type="ECO:0000256" key="4">
    <source>
        <dbReference type="ARBA" id="ARBA00022840"/>
    </source>
</evidence>
<proteinExistence type="predicted"/>
<dbReference type="InterPro" id="IPR003593">
    <property type="entry name" value="AAA+_ATPase"/>
</dbReference>
<accession>A0A179IQ03</accession>
<dbReference type="AlphaFoldDB" id="A0A179IQ03"/>
<feature type="domain" description="ABC transporter" evidence="5">
    <location>
        <begin position="5"/>
        <end position="247"/>
    </location>
</feature>
<dbReference type="STRING" id="1484.SA87_02595"/>